<dbReference type="CDD" id="cd07067">
    <property type="entry name" value="HP_PGM_like"/>
    <property type="match status" value="1"/>
</dbReference>
<dbReference type="Proteomes" id="UP000706039">
    <property type="component" value="Unassembled WGS sequence"/>
</dbReference>
<proteinExistence type="predicted"/>
<gene>
    <name evidence="1" type="ORF">K7G82_24200</name>
</gene>
<organism evidence="1 2">
    <name type="scientific">Sphingomonas colocasiae</name>
    <dbReference type="NCBI Taxonomy" id="1848973"/>
    <lineage>
        <taxon>Bacteria</taxon>
        <taxon>Pseudomonadati</taxon>
        <taxon>Pseudomonadota</taxon>
        <taxon>Alphaproteobacteria</taxon>
        <taxon>Sphingomonadales</taxon>
        <taxon>Sphingomonadaceae</taxon>
        <taxon>Sphingomonas</taxon>
    </lineage>
</organism>
<dbReference type="SUPFAM" id="SSF53254">
    <property type="entry name" value="Phosphoglycerate mutase-like"/>
    <property type="match status" value="1"/>
</dbReference>
<dbReference type="Pfam" id="PF00300">
    <property type="entry name" value="His_Phos_1"/>
    <property type="match status" value="1"/>
</dbReference>
<protein>
    <submittedName>
        <fullName evidence="1">Histidine phosphatase family protein</fullName>
    </submittedName>
</protein>
<reference evidence="1 2" key="1">
    <citation type="submission" date="2021-08" db="EMBL/GenBank/DDBJ databases">
        <authorList>
            <person name="Tuo L."/>
        </authorList>
    </citation>
    <scope>NUCLEOTIDE SEQUENCE [LARGE SCALE GENOMIC DNA]</scope>
    <source>
        <strain evidence="1 2">JCM 31229</strain>
    </source>
</reference>
<dbReference type="Gene3D" id="3.40.50.1240">
    <property type="entry name" value="Phosphoglycerate mutase-like"/>
    <property type="match status" value="1"/>
</dbReference>
<dbReference type="InterPro" id="IPR013078">
    <property type="entry name" value="His_Pase_superF_clade-1"/>
</dbReference>
<dbReference type="EMBL" id="JAINVV010000012">
    <property type="protein sequence ID" value="MBY8825429.1"/>
    <property type="molecule type" value="Genomic_DNA"/>
</dbReference>
<accession>A0ABS7PVP5</accession>
<dbReference type="PANTHER" id="PTHR47623">
    <property type="entry name" value="OS09G0287300 PROTEIN"/>
    <property type="match status" value="1"/>
</dbReference>
<evidence type="ECO:0000313" key="1">
    <source>
        <dbReference type="EMBL" id="MBY8825429.1"/>
    </source>
</evidence>
<comment type="caution">
    <text evidence="1">The sequence shown here is derived from an EMBL/GenBank/DDBJ whole genome shotgun (WGS) entry which is preliminary data.</text>
</comment>
<dbReference type="PANTHER" id="PTHR47623:SF1">
    <property type="entry name" value="OS09G0287300 PROTEIN"/>
    <property type="match status" value="1"/>
</dbReference>
<keyword evidence="2" id="KW-1185">Reference proteome</keyword>
<dbReference type="InterPro" id="IPR029033">
    <property type="entry name" value="His_PPase_superfam"/>
</dbReference>
<evidence type="ECO:0000313" key="2">
    <source>
        <dbReference type="Proteomes" id="UP000706039"/>
    </source>
</evidence>
<dbReference type="RefSeq" id="WP_222992536.1">
    <property type="nucleotide sequence ID" value="NZ_JAINVV010000012.1"/>
</dbReference>
<name>A0ABS7PVP5_9SPHN</name>
<sequence length="181" mass="20354">MKTLSLLRHAKSSWDDPVARDFDRALNKRGIRGARLMGEYMRREGLEYDHVVSSPAVRCTETLDYLWEGMGRTLHATWDRRIYLASCVTLLDVVNDRPDSADHVMMCGHNPGLEDLILLLVPDRAGDALRDSVEEKFPTAALAEITFDVTRWADVKAGTGNFVRLMRPRDLDAALGPEIDG</sequence>